<dbReference type="Proteomes" id="UP000604898">
    <property type="component" value="Unassembled WGS sequence"/>
</dbReference>
<comment type="caution">
    <text evidence="2">The sequence shown here is derived from an EMBL/GenBank/DDBJ whole genome shotgun (WGS) entry which is preliminary data.</text>
</comment>
<dbReference type="RefSeq" id="WP_202720224.1">
    <property type="nucleotide sequence ID" value="NZ_BPEX01000026.1"/>
</dbReference>
<dbReference type="EMBL" id="JAESVD010000001">
    <property type="protein sequence ID" value="MBL4911996.1"/>
    <property type="molecule type" value="Genomic_DNA"/>
</dbReference>
<evidence type="ECO:0000256" key="1">
    <source>
        <dbReference type="SAM" id="SignalP"/>
    </source>
</evidence>
<evidence type="ECO:0000313" key="3">
    <source>
        <dbReference type="Proteomes" id="UP000604898"/>
    </source>
</evidence>
<feature type="signal peptide" evidence="1">
    <location>
        <begin position="1"/>
        <end position="25"/>
    </location>
</feature>
<sequence>MSVKAFTPFVGSLLFLSAISAPIYANDFRHIADPLNLNDSLYLGFDGDVFKLGGSFATSHQKFSANTNLGGDKWHLGYLYSTNQLNLRASVQHGKTDTPQGKASHYQYQLGLMTEHQGWFATQLFTELAVNHLAVKSYKDSTAANVNMTLLKPMTEHWYSEFFAQGNMGIDGVERYEARSWLALGYQINPQWSWVVRYQYDWEKLERFESEDTQWVFAVRSQF</sequence>
<organism evidence="2 3">
    <name type="scientific">Shewanella schlegeliana</name>
    <dbReference type="NCBI Taxonomy" id="190308"/>
    <lineage>
        <taxon>Bacteria</taxon>
        <taxon>Pseudomonadati</taxon>
        <taxon>Pseudomonadota</taxon>
        <taxon>Gammaproteobacteria</taxon>
        <taxon>Alteromonadales</taxon>
        <taxon>Shewanellaceae</taxon>
        <taxon>Shewanella</taxon>
    </lineage>
</organism>
<evidence type="ECO:0000313" key="2">
    <source>
        <dbReference type="EMBL" id="MBL4911996.1"/>
    </source>
</evidence>
<keyword evidence="3" id="KW-1185">Reference proteome</keyword>
<dbReference type="SUPFAM" id="SSF56935">
    <property type="entry name" value="Porins"/>
    <property type="match status" value="1"/>
</dbReference>
<accession>A0ABS1STY0</accession>
<feature type="chain" id="PRO_5047171583" evidence="1">
    <location>
        <begin position="26"/>
        <end position="223"/>
    </location>
</feature>
<name>A0ABS1STY0_9GAMM</name>
<proteinExistence type="predicted"/>
<keyword evidence="1" id="KW-0732">Signal</keyword>
<reference evidence="2 3" key="1">
    <citation type="submission" date="2021-01" db="EMBL/GenBank/DDBJ databases">
        <title>Genome sequence of Shewanella schlegeliana JCM 11561.</title>
        <authorList>
            <person name="Zhang H."/>
            <person name="Li C."/>
        </authorList>
    </citation>
    <scope>NUCLEOTIDE SEQUENCE [LARGE SCALE GENOMIC DNA]</scope>
    <source>
        <strain evidence="2 3">JCM 11561</strain>
    </source>
</reference>
<gene>
    <name evidence="2" type="ORF">JMA39_02375</name>
</gene>
<protein>
    <submittedName>
        <fullName evidence="2">Uncharacterized protein</fullName>
    </submittedName>
</protein>